<dbReference type="GO" id="GO:0036220">
    <property type="term" value="F:ITP diphosphatase activity"/>
    <property type="evidence" value="ECO:0007669"/>
    <property type="project" value="UniProtKB-EC"/>
</dbReference>
<dbReference type="EC" id="3.6.1.66" evidence="4"/>
<dbReference type="Pfam" id="PF01725">
    <property type="entry name" value="Ham1p_like"/>
    <property type="match status" value="1"/>
</dbReference>
<dbReference type="NCBIfam" id="NF011396">
    <property type="entry name" value="PRK14821.1"/>
    <property type="match status" value="1"/>
</dbReference>
<dbReference type="PANTHER" id="PTHR11067">
    <property type="entry name" value="INOSINE TRIPHOSPHATE PYROPHOSPHATASE/HAM1 PROTEIN"/>
    <property type="match status" value="1"/>
</dbReference>
<evidence type="ECO:0000313" key="4">
    <source>
        <dbReference type="EMBL" id="QNO47330.1"/>
    </source>
</evidence>
<dbReference type="CDD" id="cd00515">
    <property type="entry name" value="HAM1"/>
    <property type="match status" value="1"/>
</dbReference>
<keyword evidence="2 3" id="KW-0378">Hydrolase</keyword>
<dbReference type="SUPFAM" id="SSF52972">
    <property type="entry name" value="ITPase-like"/>
    <property type="match status" value="1"/>
</dbReference>
<dbReference type="EMBL" id="MT631260">
    <property type="protein sequence ID" value="QNO47330.1"/>
    <property type="molecule type" value="Genomic_DNA"/>
</dbReference>
<proteinExistence type="inferred from homology"/>
<evidence type="ECO:0000256" key="1">
    <source>
        <dbReference type="ARBA" id="ARBA00008023"/>
    </source>
</evidence>
<dbReference type="Gene3D" id="3.90.950.10">
    <property type="match status" value="1"/>
</dbReference>
<dbReference type="GO" id="GO:0009143">
    <property type="term" value="P:nucleoside triphosphate catabolic process"/>
    <property type="evidence" value="ECO:0007669"/>
    <property type="project" value="InterPro"/>
</dbReference>
<organism evidence="4">
    <name type="scientific">Candidatus Methanogaster sp. ANME-2c ERB4</name>
    <dbReference type="NCBI Taxonomy" id="2759911"/>
    <lineage>
        <taxon>Archaea</taxon>
        <taxon>Methanobacteriati</taxon>
        <taxon>Methanobacteriota</taxon>
        <taxon>Stenosarchaea group</taxon>
        <taxon>Methanomicrobia</taxon>
        <taxon>Methanosarcinales</taxon>
        <taxon>ANME-2 cluster</taxon>
        <taxon>Candidatus Methanogasteraceae</taxon>
        <taxon>Candidatus Methanogaster</taxon>
    </lineage>
</organism>
<gene>
    <name evidence="4" type="ORF">LNGCCOLK_00007</name>
</gene>
<evidence type="ECO:0000256" key="3">
    <source>
        <dbReference type="RuleBase" id="RU003781"/>
    </source>
</evidence>
<sequence>MIITFVTGNSHKVEEAVAICSSRGIEIVQNDCGYPELQEDDVASVAAYGAEDAANRLGSAVIVEDTGFYIDALHGFPGPYAAYVHDTIGNAGILSLMQDIGDRKATFRSVIGYCEPGLDAVTFEGAVTGRIAYQPEGERGFGYDPIFEIDGVTLASMDEGKNKISHRGKSFEKFADWFLGREGL</sequence>
<dbReference type="PANTHER" id="PTHR11067:SF9">
    <property type="entry name" value="INOSINE TRIPHOSPHATE PYROPHOSPHATASE"/>
    <property type="match status" value="1"/>
</dbReference>
<evidence type="ECO:0000256" key="2">
    <source>
        <dbReference type="ARBA" id="ARBA00022801"/>
    </source>
</evidence>
<name>A0A7G9YH46_9EURY</name>
<dbReference type="NCBIfam" id="TIGR00042">
    <property type="entry name" value="RdgB/HAM1 family non-canonical purine NTP pyrophosphatase"/>
    <property type="match status" value="1"/>
</dbReference>
<dbReference type="AlphaFoldDB" id="A0A7G9YH46"/>
<protein>
    <submittedName>
        <fullName evidence="4">DITP/XTP pyrophosphatase</fullName>
        <ecNumber evidence="4">3.6.1.66</ecNumber>
    </submittedName>
</protein>
<reference evidence="4" key="1">
    <citation type="submission" date="2020-06" db="EMBL/GenBank/DDBJ databases">
        <title>Unique genomic features of the anaerobic methanotrophic archaea.</title>
        <authorList>
            <person name="Chadwick G.L."/>
            <person name="Skennerton C.T."/>
            <person name="Laso-Perez R."/>
            <person name="Leu A.O."/>
            <person name="Speth D.R."/>
            <person name="Yu H."/>
            <person name="Morgan-Lang C."/>
            <person name="Hatzenpichler R."/>
            <person name="Goudeau D."/>
            <person name="Malmstrom R."/>
            <person name="Brazelton W.J."/>
            <person name="Woyke T."/>
            <person name="Hallam S.J."/>
            <person name="Tyson G.W."/>
            <person name="Wegener G."/>
            <person name="Boetius A."/>
            <person name="Orphan V."/>
        </authorList>
    </citation>
    <scope>NUCLEOTIDE SEQUENCE</scope>
</reference>
<dbReference type="InterPro" id="IPR029001">
    <property type="entry name" value="ITPase-like_fam"/>
</dbReference>
<dbReference type="InterPro" id="IPR002637">
    <property type="entry name" value="RdgB/HAM1"/>
</dbReference>
<dbReference type="GO" id="GO:0005737">
    <property type="term" value="C:cytoplasm"/>
    <property type="evidence" value="ECO:0007669"/>
    <property type="project" value="TreeGrafter"/>
</dbReference>
<comment type="similarity">
    <text evidence="1 3">Belongs to the HAM1 NTPase family.</text>
</comment>
<accession>A0A7G9YH46</accession>